<dbReference type="HOGENOM" id="CLU_727796_0_0_1"/>
<dbReference type="InParanoid" id="A0A0C3CFA8"/>
<dbReference type="EMBL" id="KN832882">
    <property type="protein sequence ID" value="KIM97603.1"/>
    <property type="molecule type" value="Genomic_DNA"/>
</dbReference>
<sequence length="341" mass="37324">MPTVSTVMVGGGAFQNGYHVQVFADSITNLNGMGIVHNSVAYAGYVCSLSPYSCMGNTYWLCIQRVKDDPLDLYTFGMAGPAGEAQFDMTPLGAQGNETETSGFAIWMLSAMTPLSDGKTILGVFPAIVETSTSITNLYSTTVSMEVVNPTTLAPGQTPPIKRPGNGRLFYPNEVQYGNFVLVQGIDGYLYLAGSDTTGIKLARIPADLDLVADRTTTNNAEGNIMKWNSFDLAGRKICPDVGDMWFDNFHQTMVMIWGDAGIDGQVWFSYAINNDIAGTWSELQAIWQTPLTELYSRSTEDWNYQIHTHPGWDETGKTLLIRYSSCAAYVSYTQITWASG</sequence>
<dbReference type="OrthoDB" id="2583188at2759"/>
<proteinExistence type="predicted"/>
<evidence type="ECO:0008006" key="3">
    <source>
        <dbReference type="Google" id="ProtNLM"/>
    </source>
</evidence>
<dbReference type="AlphaFoldDB" id="A0A0C3CFA8"/>
<gene>
    <name evidence="1" type="ORF">OIDMADRAFT_58207</name>
</gene>
<keyword evidence="2" id="KW-1185">Reference proteome</keyword>
<reference evidence="1 2" key="1">
    <citation type="submission" date="2014-04" db="EMBL/GenBank/DDBJ databases">
        <authorList>
            <consortium name="DOE Joint Genome Institute"/>
            <person name="Kuo A."/>
            <person name="Martino E."/>
            <person name="Perotto S."/>
            <person name="Kohler A."/>
            <person name="Nagy L.G."/>
            <person name="Floudas D."/>
            <person name="Copeland A."/>
            <person name="Barry K.W."/>
            <person name="Cichocki N."/>
            <person name="Veneault-Fourrey C."/>
            <person name="LaButti K."/>
            <person name="Lindquist E.A."/>
            <person name="Lipzen A."/>
            <person name="Lundell T."/>
            <person name="Morin E."/>
            <person name="Murat C."/>
            <person name="Sun H."/>
            <person name="Tunlid A."/>
            <person name="Henrissat B."/>
            <person name="Grigoriev I.V."/>
            <person name="Hibbett D.S."/>
            <person name="Martin F."/>
            <person name="Nordberg H.P."/>
            <person name="Cantor M.N."/>
            <person name="Hua S.X."/>
        </authorList>
    </citation>
    <scope>NUCLEOTIDE SEQUENCE [LARGE SCALE GENOMIC DNA]</scope>
    <source>
        <strain evidence="1 2">Zn</strain>
    </source>
</reference>
<name>A0A0C3CFA8_OIDMZ</name>
<reference evidence="2" key="2">
    <citation type="submission" date="2015-01" db="EMBL/GenBank/DDBJ databases">
        <title>Evolutionary Origins and Diversification of the Mycorrhizal Mutualists.</title>
        <authorList>
            <consortium name="DOE Joint Genome Institute"/>
            <consortium name="Mycorrhizal Genomics Consortium"/>
            <person name="Kohler A."/>
            <person name="Kuo A."/>
            <person name="Nagy L.G."/>
            <person name="Floudas D."/>
            <person name="Copeland A."/>
            <person name="Barry K.W."/>
            <person name="Cichocki N."/>
            <person name="Veneault-Fourrey C."/>
            <person name="LaButti K."/>
            <person name="Lindquist E.A."/>
            <person name="Lipzen A."/>
            <person name="Lundell T."/>
            <person name="Morin E."/>
            <person name="Murat C."/>
            <person name="Riley R."/>
            <person name="Ohm R."/>
            <person name="Sun H."/>
            <person name="Tunlid A."/>
            <person name="Henrissat B."/>
            <person name="Grigoriev I.V."/>
            <person name="Hibbett D.S."/>
            <person name="Martin F."/>
        </authorList>
    </citation>
    <scope>NUCLEOTIDE SEQUENCE [LARGE SCALE GENOMIC DNA]</scope>
    <source>
        <strain evidence="2">Zn</strain>
    </source>
</reference>
<dbReference type="Proteomes" id="UP000054321">
    <property type="component" value="Unassembled WGS sequence"/>
</dbReference>
<evidence type="ECO:0000313" key="1">
    <source>
        <dbReference type="EMBL" id="KIM97603.1"/>
    </source>
</evidence>
<accession>A0A0C3CFA8</accession>
<protein>
    <recommendedName>
        <fullName evidence="3">DUF4185 domain-containing protein</fullName>
    </recommendedName>
</protein>
<evidence type="ECO:0000313" key="2">
    <source>
        <dbReference type="Proteomes" id="UP000054321"/>
    </source>
</evidence>
<organism evidence="1 2">
    <name type="scientific">Oidiodendron maius (strain Zn)</name>
    <dbReference type="NCBI Taxonomy" id="913774"/>
    <lineage>
        <taxon>Eukaryota</taxon>
        <taxon>Fungi</taxon>
        <taxon>Dikarya</taxon>
        <taxon>Ascomycota</taxon>
        <taxon>Pezizomycotina</taxon>
        <taxon>Leotiomycetes</taxon>
        <taxon>Leotiomycetes incertae sedis</taxon>
        <taxon>Myxotrichaceae</taxon>
        <taxon>Oidiodendron</taxon>
    </lineage>
</organism>